<evidence type="ECO:0000256" key="2">
    <source>
        <dbReference type="RuleBase" id="RU363019"/>
    </source>
</evidence>
<dbReference type="EC" id="5.2.1.8" evidence="2"/>
<dbReference type="Pfam" id="PF00160">
    <property type="entry name" value="Pro_isomerase"/>
    <property type="match status" value="1"/>
</dbReference>
<evidence type="ECO:0000256" key="1">
    <source>
        <dbReference type="ARBA" id="ARBA00007365"/>
    </source>
</evidence>
<name>A0A834YP00_TETSI</name>
<dbReference type="PANTHER" id="PTHR11071">
    <property type="entry name" value="PEPTIDYL-PROLYL CIS-TRANS ISOMERASE"/>
    <property type="match status" value="1"/>
</dbReference>
<keyword evidence="2" id="KW-0697">Rotamase</keyword>
<reference evidence="5 6" key="1">
    <citation type="submission" date="2020-04" db="EMBL/GenBank/DDBJ databases">
        <title>Plant Genome Project.</title>
        <authorList>
            <person name="Zhang R.-G."/>
        </authorList>
    </citation>
    <scope>NUCLEOTIDE SEQUENCE [LARGE SCALE GENOMIC DNA]</scope>
    <source>
        <strain evidence="5">YNK0</strain>
        <tissue evidence="5">Leaf</tissue>
    </source>
</reference>
<dbReference type="GO" id="GO:0006457">
    <property type="term" value="P:protein folding"/>
    <property type="evidence" value="ECO:0007669"/>
    <property type="project" value="TreeGrafter"/>
</dbReference>
<comment type="similarity">
    <text evidence="1 2">Belongs to the cyclophilin-type PPIase family.</text>
</comment>
<comment type="caution">
    <text evidence="5">The sequence shown here is derived from an EMBL/GenBank/DDBJ whole genome shotgun (WGS) entry which is preliminary data.</text>
</comment>
<evidence type="ECO:0000313" key="5">
    <source>
        <dbReference type="EMBL" id="KAF8392754.1"/>
    </source>
</evidence>
<dbReference type="InterPro" id="IPR002130">
    <property type="entry name" value="Cyclophilin-type_PPIase_dom"/>
</dbReference>
<dbReference type="InterPro" id="IPR029000">
    <property type="entry name" value="Cyclophilin-like_dom_sf"/>
</dbReference>
<feature type="domain" description="PPIase cyclophilin-type" evidence="4">
    <location>
        <begin position="29"/>
        <end position="169"/>
    </location>
</feature>
<dbReference type="PROSITE" id="PS50072">
    <property type="entry name" value="CSA_PPIASE_2"/>
    <property type="match status" value="1"/>
</dbReference>
<keyword evidence="2" id="KW-0413">Isomerase</keyword>
<dbReference type="AlphaFoldDB" id="A0A834YP00"/>
<dbReference type="GO" id="GO:0005737">
    <property type="term" value="C:cytoplasm"/>
    <property type="evidence" value="ECO:0007669"/>
    <property type="project" value="TreeGrafter"/>
</dbReference>
<dbReference type="EMBL" id="JABCRI010000016">
    <property type="protein sequence ID" value="KAF8392754.1"/>
    <property type="molecule type" value="Genomic_DNA"/>
</dbReference>
<dbReference type="PANTHER" id="PTHR11071:SF420">
    <property type="entry name" value="PEPTIDYL-PROLYL CIS-TRANS ISOMERASE CYP20-3, CHLOROPLASTIC"/>
    <property type="match status" value="1"/>
</dbReference>
<accession>A0A834YP00</accession>
<keyword evidence="3" id="KW-0812">Transmembrane</keyword>
<keyword evidence="6" id="KW-1185">Reference proteome</keyword>
<organism evidence="5 6">
    <name type="scientific">Tetracentron sinense</name>
    <name type="common">Spur-leaf</name>
    <dbReference type="NCBI Taxonomy" id="13715"/>
    <lineage>
        <taxon>Eukaryota</taxon>
        <taxon>Viridiplantae</taxon>
        <taxon>Streptophyta</taxon>
        <taxon>Embryophyta</taxon>
        <taxon>Tracheophyta</taxon>
        <taxon>Spermatophyta</taxon>
        <taxon>Magnoliopsida</taxon>
        <taxon>Trochodendrales</taxon>
        <taxon>Trochodendraceae</taxon>
        <taxon>Tetracentron</taxon>
    </lineage>
</organism>
<dbReference type="Gene3D" id="2.40.100.10">
    <property type="entry name" value="Cyclophilin-like"/>
    <property type="match status" value="2"/>
</dbReference>
<gene>
    <name evidence="5" type="ORF">HHK36_023103</name>
</gene>
<evidence type="ECO:0000313" key="6">
    <source>
        <dbReference type="Proteomes" id="UP000655225"/>
    </source>
</evidence>
<dbReference type="Proteomes" id="UP000655225">
    <property type="component" value="Unassembled WGS sequence"/>
</dbReference>
<dbReference type="OrthoDB" id="252722at2759"/>
<dbReference type="SUPFAM" id="SSF50891">
    <property type="entry name" value="Cyclophilin-like"/>
    <property type="match status" value="1"/>
</dbReference>
<dbReference type="PRINTS" id="PR00153">
    <property type="entry name" value="CSAPPISMRASE"/>
</dbReference>
<proteinExistence type="inferred from homology"/>
<evidence type="ECO:0000256" key="3">
    <source>
        <dbReference type="SAM" id="Phobius"/>
    </source>
</evidence>
<keyword evidence="3" id="KW-1133">Transmembrane helix</keyword>
<dbReference type="GO" id="GO:0003755">
    <property type="term" value="F:peptidyl-prolyl cis-trans isomerase activity"/>
    <property type="evidence" value="ECO:0007669"/>
    <property type="project" value="UniProtKB-UniRule"/>
</dbReference>
<comment type="catalytic activity">
    <reaction evidence="2">
        <text>[protein]-peptidylproline (omega=180) = [protein]-peptidylproline (omega=0)</text>
        <dbReference type="Rhea" id="RHEA:16237"/>
        <dbReference type="Rhea" id="RHEA-COMP:10747"/>
        <dbReference type="Rhea" id="RHEA-COMP:10748"/>
        <dbReference type="ChEBI" id="CHEBI:83833"/>
        <dbReference type="ChEBI" id="CHEBI:83834"/>
        <dbReference type="EC" id="5.2.1.8"/>
    </reaction>
</comment>
<protein>
    <recommendedName>
        <fullName evidence="2">Peptidyl-prolyl cis-trans isomerase</fullName>
        <shortName evidence="2">PPIase</shortName>
        <ecNumber evidence="2">5.2.1.8</ecNumber>
    </recommendedName>
</protein>
<dbReference type="GO" id="GO:0016018">
    <property type="term" value="F:cyclosporin A binding"/>
    <property type="evidence" value="ECO:0007669"/>
    <property type="project" value="TreeGrafter"/>
</dbReference>
<comment type="function">
    <text evidence="2">PPIases accelerate the folding of proteins. It catalyzes the cis-trans isomerization of proline imidic peptide bonds in oligopeptides.</text>
</comment>
<keyword evidence="3" id="KW-0472">Membrane</keyword>
<evidence type="ECO:0000259" key="4">
    <source>
        <dbReference type="PROSITE" id="PS50072"/>
    </source>
</evidence>
<feature type="transmembrane region" description="Helical" evidence="3">
    <location>
        <begin position="213"/>
        <end position="234"/>
    </location>
</feature>
<sequence length="257" mass="28700">MASALSLERTSRCVLEGLELQGKLTTKCFFDVEIGGEPVGRIVMGLFGEVVPKTVENFRALCTGKLCLHIPANFQRPLFSCYSLFILGLFSLSGMLRIFFYWLQGTGGISIYGSSFEDENFTLNHIGPGVLSMANAGPNTNGSQFFNCTVKLLFKLPPAPSIVLRELTSDDRRWVCPLLLIAPLPLVWRGLDLYIQRCYPVLYRTGFLDENSAFHRILPLGIMGLIICLGDLLLRTTAADSYMKEILTKTDLDWAWL</sequence>
<feature type="transmembrane region" description="Helical" evidence="3">
    <location>
        <begin position="82"/>
        <end position="103"/>
    </location>
</feature>